<reference evidence="5 6" key="1">
    <citation type="submission" date="2019-07" db="EMBL/GenBank/DDBJ databases">
        <title>De Novo Assembly of kiwifruit Actinidia rufa.</title>
        <authorList>
            <person name="Sugita-Konishi S."/>
            <person name="Sato K."/>
            <person name="Mori E."/>
            <person name="Abe Y."/>
            <person name="Kisaki G."/>
            <person name="Hamano K."/>
            <person name="Suezawa K."/>
            <person name="Otani M."/>
            <person name="Fukuda T."/>
            <person name="Manabe T."/>
            <person name="Gomi K."/>
            <person name="Tabuchi M."/>
            <person name="Akimitsu K."/>
            <person name="Kataoka I."/>
        </authorList>
    </citation>
    <scope>NUCLEOTIDE SEQUENCE [LARGE SCALE GENOMIC DNA]</scope>
    <source>
        <strain evidence="6">cv. Fuchu</strain>
    </source>
</reference>
<organism evidence="5 6">
    <name type="scientific">Actinidia rufa</name>
    <dbReference type="NCBI Taxonomy" id="165716"/>
    <lineage>
        <taxon>Eukaryota</taxon>
        <taxon>Viridiplantae</taxon>
        <taxon>Streptophyta</taxon>
        <taxon>Embryophyta</taxon>
        <taxon>Tracheophyta</taxon>
        <taxon>Spermatophyta</taxon>
        <taxon>Magnoliopsida</taxon>
        <taxon>eudicotyledons</taxon>
        <taxon>Gunneridae</taxon>
        <taxon>Pentapetalae</taxon>
        <taxon>asterids</taxon>
        <taxon>Ericales</taxon>
        <taxon>Actinidiaceae</taxon>
        <taxon>Actinidia</taxon>
    </lineage>
</organism>
<evidence type="ECO:0000256" key="1">
    <source>
        <dbReference type="ARBA" id="ARBA00008773"/>
    </source>
</evidence>
<dbReference type="SUPFAM" id="SSF51445">
    <property type="entry name" value="(Trans)glycosidases"/>
    <property type="match status" value="1"/>
</dbReference>
<dbReference type="GO" id="GO:0005975">
    <property type="term" value="P:carbohydrate metabolic process"/>
    <property type="evidence" value="ECO:0007669"/>
    <property type="project" value="InterPro"/>
</dbReference>
<comment type="similarity">
    <text evidence="1 4">Belongs to the glycosyl hydrolase 17 family.</text>
</comment>
<keyword evidence="2" id="KW-0378">Hydrolase</keyword>
<dbReference type="AlphaFoldDB" id="A0A7J0EE08"/>
<dbReference type="GO" id="GO:0004553">
    <property type="term" value="F:hydrolase activity, hydrolyzing O-glycosyl compounds"/>
    <property type="evidence" value="ECO:0007669"/>
    <property type="project" value="InterPro"/>
</dbReference>
<evidence type="ECO:0000256" key="4">
    <source>
        <dbReference type="RuleBase" id="RU004335"/>
    </source>
</evidence>
<gene>
    <name evidence="5" type="ORF">Acr_03g0015020</name>
</gene>
<evidence type="ECO:0000313" key="5">
    <source>
        <dbReference type="EMBL" id="GFY84728.1"/>
    </source>
</evidence>
<proteinExistence type="inferred from homology"/>
<dbReference type="PANTHER" id="PTHR32227">
    <property type="entry name" value="GLUCAN ENDO-1,3-BETA-GLUCOSIDASE BG1-RELATED-RELATED"/>
    <property type="match status" value="1"/>
</dbReference>
<accession>A0A7J0EE08</accession>
<keyword evidence="3" id="KW-0326">Glycosidase</keyword>
<dbReference type="InterPro" id="IPR017853">
    <property type="entry name" value="GH"/>
</dbReference>
<evidence type="ECO:0000256" key="2">
    <source>
        <dbReference type="ARBA" id="ARBA00022801"/>
    </source>
</evidence>
<dbReference type="Pfam" id="PF00332">
    <property type="entry name" value="Glyco_hydro_17"/>
    <property type="match status" value="1"/>
</dbReference>
<dbReference type="Gene3D" id="3.20.20.80">
    <property type="entry name" value="Glycosidases"/>
    <property type="match status" value="1"/>
</dbReference>
<sequence>MKEIGCWWPRLISCLYPNAGAQIGVCYGMLGNDLPPPQEVVDLYNQKGIQRMRIYDPNQEVLQARRNTNIELMLGVPNTDIQSLASSQANADAWVQNNVRNYENVKFR</sequence>
<dbReference type="InterPro" id="IPR000490">
    <property type="entry name" value="Glyco_hydro_17"/>
</dbReference>
<evidence type="ECO:0000313" key="6">
    <source>
        <dbReference type="Proteomes" id="UP000585474"/>
    </source>
</evidence>
<dbReference type="Proteomes" id="UP000585474">
    <property type="component" value="Unassembled WGS sequence"/>
</dbReference>
<comment type="caution">
    <text evidence="5">The sequence shown here is derived from an EMBL/GenBank/DDBJ whole genome shotgun (WGS) entry which is preliminary data.</text>
</comment>
<dbReference type="EMBL" id="BJWL01000003">
    <property type="protein sequence ID" value="GFY84728.1"/>
    <property type="molecule type" value="Genomic_DNA"/>
</dbReference>
<protein>
    <submittedName>
        <fullName evidence="5">Beta-1,3-glucanase 3</fullName>
    </submittedName>
</protein>
<name>A0A7J0EE08_9ERIC</name>
<keyword evidence="6" id="KW-1185">Reference proteome</keyword>
<dbReference type="InterPro" id="IPR044965">
    <property type="entry name" value="Glyco_hydro_17_plant"/>
</dbReference>
<evidence type="ECO:0000256" key="3">
    <source>
        <dbReference type="ARBA" id="ARBA00023295"/>
    </source>
</evidence>
<dbReference type="OrthoDB" id="941679at2759"/>